<feature type="compositionally biased region" description="Polar residues" evidence="13">
    <location>
        <begin position="13"/>
        <end position="23"/>
    </location>
</feature>
<organism evidence="15 16">
    <name type="scientific">Elysia chlorotica</name>
    <name type="common">Eastern emerald elysia</name>
    <name type="synonym">Sea slug</name>
    <dbReference type="NCBI Taxonomy" id="188477"/>
    <lineage>
        <taxon>Eukaryota</taxon>
        <taxon>Metazoa</taxon>
        <taxon>Spiralia</taxon>
        <taxon>Lophotrochozoa</taxon>
        <taxon>Mollusca</taxon>
        <taxon>Gastropoda</taxon>
        <taxon>Heterobranchia</taxon>
        <taxon>Euthyneura</taxon>
        <taxon>Panpulmonata</taxon>
        <taxon>Sacoglossa</taxon>
        <taxon>Placobranchoidea</taxon>
        <taxon>Plakobranchidae</taxon>
        <taxon>Elysia</taxon>
    </lineage>
</organism>
<keyword evidence="5 14" id="KW-0812">Transmembrane</keyword>
<evidence type="ECO:0000256" key="2">
    <source>
        <dbReference type="ARBA" id="ARBA00004651"/>
    </source>
</evidence>
<feature type="region of interest" description="Disordered" evidence="13">
    <location>
        <begin position="1"/>
        <end position="188"/>
    </location>
</feature>
<name>A0A3S0ZA47_ELYCH</name>
<keyword evidence="6 14" id="KW-1133">Transmembrane helix</keyword>
<dbReference type="STRING" id="188477.A0A3S0ZA47"/>
<gene>
    <name evidence="15" type="ORF">EGW08_019200</name>
</gene>
<keyword evidence="8" id="KW-1015">Disulfide bond</keyword>
<protein>
    <recommendedName>
        <fullName evidence="11">Scavenger receptor class B member 1</fullName>
    </recommendedName>
    <alternativeName>
        <fullName evidence="12">SR-BI</fullName>
    </alternativeName>
</protein>
<evidence type="ECO:0000313" key="15">
    <source>
        <dbReference type="EMBL" id="RUS73036.1"/>
    </source>
</evidence>
<evidence type="ECO:0000256" key="8">
    <source>
        <dbReference type="ARBA" id="ARBA00023157"/>
    </source>
</evidence>
<dbReference type="EMBL" id="RQTK01000983">
    <property type="protein sequence ID" value="RUS73036.1"/>
    <property type="molecule type" value="Genomic_DNA"/>
</dbReference>
<keyword evidence="9" id="KW-0675">Receptor</keyword>
<evidence type="ECO:0000256" key="7">
    <source>
        <dbReference type="ARBA" id="ARBA00023136"/>
    </source>
</evidence>
<feature type="region of interest" description="Disordered" evidence="13">
    <location>
        <begin position="753"/>
        <end position="775"/>
    </location>
</feature>
<evidence type="ECO:0000256" key="12">
    <source>
        <dbReference type="ARBA" id="ARBA00042244"/>
    </source>
</evidence>
<evidence type="ECO:0000256" key="13">
    <source>
        <dbReference type="SAM" id="MobiDB-lite"/>
    </source>
</evidence>
<comment type="similarity">
    <text evidence="3">Belongs to the CD36 family.</text>
</comment>
<dbReference type="AlphaFoldDB" id="A0A3S0ZA47"/>
<evidence type="ECO:0000256" key="1">
    <source>
        <dbReference type="ARBA" id="ARBA00004189"/>
    </source>
</evidence>
<keyword evidence="10" id="KW-0325">Glycoprotein</keyword>
<evidence type="ECO:0000313" key="16">
    <source>
        <dbReference type="Proteomes" id="UP000271974"/>
    </source>
</evidence>
<feature type="compositionally biased region" description="Low complexity" evidence="13">
    <location>
        <begin position="100"/>
        <end position="117"/>
    </location>
</feature>
<evidence type="ECO:0000256" key="14">
    <source>
        <dbReference type="SAM" id="Phobius"/>
    </source>
</evidence>
<feature type="compositionally biased region" description="Basic and acidic residues" evidence="13">
    <location>
        <begin position="1"/>
        <end position="12"/>
    </location>
</feature>
<keyword evidence="7 14" id="KW-0472">Membrane</keyword>
<comment type="subcellular location">
    <subcellularLocation>
        <location evidence="2">Cell membrane</location>
        <topology evidence="2">Multi-pass membrane protein</topology>
    </subcellularLocation>
    <subcellularLocation>
        <location evidence="1">Membrane</location>
        <location evidence="1">Caveola</location>
        <topology evidence="1">Multi-pass membrane protein</topology>
    </subcellularLocation>
</comment>
<feature type="compositionally biased region" description="Pro residues" evidence="13">
    <location>
        <begin position="77"/>
        <end position="86"/>
    </location>
</feature>
<evidence type="ECO:0000256" key="11">
    <source>
        <dbReference type="ARBA" id="ARBA00040821"/>
    </source>
</evidence>
<dbReference type="GO" id="GO:0005901">
    <property type="term" value="C:caveola"/>
    <property type="evidence" value="ECO:0007669"/>
    <property type="project" value="UniProtKB-SubCell"/>
</dbReference>
<proteinExistence type="inferred from homology"/>
<comment type="caution">
    <text evidence="15">The sequence shown here is derived from an EMBL/GenBank/DDBJ whole genome shotgun (WGS) entry which is preliminary data.</text>
</comment>
<keyword evidence="4" id="KW-1003">Cell membrane</keyword>
<evidence type="ECO:0000256" key="10">
    <source>
        <dbReference type="ARBA" id="ARBA00023180"/>
    </source>
</evidence>
<feature type="transmembrane region" description="Helical" evidence="14">
    <location>
        <begin position="262"/>
        <end position="282"/>
    </location>
</feature>
<dbReference type="GO" id="GO:0005044">
    <property type="term" value="F:scavenger receptor activity"/>
    <property type="evidence" value="ECO:0007669"/>
    <property type="project" value="TreeGrafter"/>
</dbReference>
<keyword evidence="16" id="KW-1185">Reference proteome</keyword>
<evidence type="ECO:0000256" key="3">
    <source>
        <dbReference type="ARBA" id="ARBA00010532"/>
    </source>
</evidence>
<accession>A0A3S0ZA47</accession>
<dbReference type="OrthoDB" id="18585at2759"/>
<sequence>MSSPAESDRSNSFEDAQNGNSKEGNPEATPDSRNPGGAGEVDGVKGAGIKLSNDDIDFLVSQEQSRQMAAEAEPVVQLPPPPPPAARAPRATDDEGLGASSTHHSAPNSSPNSADSTRVSSAEVSPAARGGTTVHSYPEHPRSGSQTASLSATGASYNPGASSQQGASADPEQRKSQNGTKEAEPSMALGVTNVDIDTASLTQNDTASLGVGPAQEPEPSRGRDCWCWVCGRGYKMCGRWCGRWCGCRCCHCPRLSSVTCSLFAVTALVVVSTLLLFTYFYMDPYVNHRIKEALVLRPGVSQWQQPQASIVADVYLFNLTNPEDFMDGSQDPVVSEIGPYSFRVSIEKVNASWNSNGTVSYREKHTFEFDAERSGGSLNDVITTANIPLLAVHEYYDRSNIKLCETVTLFRLFQAVHEYYDRSNIKLCETVTLFRLFQAVHEYYDRSNIKLCETVTLFRLFQAVHEYYDRSNIKLCETVTLFRLFQAVHEYYNRSNIKLCETVTLFRLFQAVDEYYNRSNIKLCETVTLFRLFQAVHEYYDRSNIKLCETVTLSRLFQAVEEYYDRSNIKLCETVTLCRLFQAVEEYVGLGTLLLNRLLSRKAQRVVESHSVRELVWGYNSPALEEIKTMVNRAPFSFFHLAGEIPSSLGVMSQENSSVSRMFNVYTGADNFSQLNDIYSWDYNRKLPFWSTDEANLIQGTDGTVFKPFLNEASKVTFFHAQLFRSFELDYQESRVQRGLSTLRYVIPDSQFFNSTPPRPGQAAAVGNPDTPAAGPAELANDSLPGQQLGDRQEIGMENEANSIDVNAGMDDGAKKAQGHKSGYCVPECVPNGAYSIEPCTHGVGVSVSALGSPPR</sequence>
<evidence type="ECO:0000256" key="6">
    <source>
        <dbReference type="ARBA" id="ARBA00022989"/>
    </source>
</evidence>
<dbReference type="GO" id="GO:0005737">
    <property type="term" value="C:cytoplasm"/>
    <property type="evidence" value="ECO:0007669"/>
    <property type="project" value="TreeGrafter"/>
</dbReference>
<dbReference type="PRINTS" id="PR01609">
    <property type="entry name" value="CD36FAMILY"/>
</dbReference>
<feature type="compositionally biased region" description="Polar residues" evidence="13">
    <location>
        <begin position="143"/>
        <end position="167"/>
    </location>
</feature>
<evidence type="ECO:0000256" key="4">
    <source>
        <dbReference type="ARBA" id="ARBA00022475"/>
    </source>
</evidence>
<evidence type="ECO:0000256" key="5">
    <source>
        <dbReference type="ARBA" id="ARBA00022692"/>
    </source>
</evidence>
<evidence type="ECO:0000256" key="9">
    <source>
        <dbReference type="ARBA" id="ARBA00023170"/>
    </source>
</evidence>
<dbReference type="Pfam" id="PF01130">
    <property type="entry name" value="CD36"/>
    <property type="match status" value="2"/>
</dbReference>
<dbReference type="PANTHER" id="PTHR11923">
    <property type="entry name" value="SCAVENGER RECEPTOR CLASS B TYPE-1 SR-B1"/>
    <property type="match status" value="1"/>
</dbReference>
<reference evidence="15 16" key="1">
    <citation type="submission" date="2019-01" db="EMBL/GenBank/DDBJ databases">
        <title>A draft genome assembly of the solar-powered sea slug Elysia chlorotica.</title>
        <authorList>
            <person name="Cai H."/>
            <person name="Li Q."/>
            <person name="Fang X."/>
            <person name="Li J."/>
            <person name="Curtis N.E."/>
            <person name="Altenburger A."/>
            <person name="Shibata T."/>
            <person name="Feng M."/>
            <person name="Maeda T."/>
            <person name="Schwartz J.A."/>
            <person name="Shigenobu S."/>
            <person name="Lundholm N."/>
            <person name="Nishiyama T."/>
            <person name="Yang H."/>
            <person name="Hasebe M."/>
            <person name="Li S."/>
            <person name="Pierce S.K."/>
            <person name="Wang J."/>
        </authorList>
    </citation>
    <scope>NUCLEOTIDE SEQUENCE [LARGE SCALE GENOMIC DNA]</scope>
    <source>
        <strain evidence="15">EC2010</strain>
        <tissue evidence="15">Whole organism of an adult</tissue>
    </source>
</reference>
<dbReference type="InterPro" id="IPR002159">
    <property type="entry name" value="CD36_fam"/>
</dbReference>
<dbReference type="PANTHER" id="PTHR11923:SF110">
    <property type="entry name" value="SCAVENGER RECEPTOR CLASS B MEMBER 1"/>
    <property type="match status" value="1"/>
</dbReference>
<dbReference type="Proteomes" id="UP000271974">
    <property type="component" value="Unassembled WGS sequence"/>
</dbReference>